<sequence length="588" mass="68038">MIKVSNTLEIHEYIAKQRCNCKGFYHFKFSKVDKENDQFIDTVTVECSNCHIQRDYIFNITKSINGGSLEFAQRVKETWKIPNSGPYLSDNKLQINEYKENNTFLPFGEIAGRYKIIGEKNGSMGKIYLCTDQRDKSIQLVVCKTLDLKPETIDVTLLKNEAETWLKLSYHQNIVNLLNVVVESNNRLILVMEAINPFSKIVTLEDWVRKSKNKTNEIKINMFRDIIQGMLYCRYKIPNFIHGDLKPENLFIDYYGNLKIGDFGLSGTTTADLFRSHGISTKLYLAPECFDGNPKSEKSDIYSFGLIMYEVLTGKHPFNNYYNEDDLINRHKNYTMRPLTFVPHWISSIILKCLQKDPNNRPTFLELSEVFNENDVEICRTNNADNNNVANVNIASSLINIGNHKEAFDLLLQTGIELEGVGINLAVILSREGIVDMADMIYEKLLSQVDVPIEAYLNFSTHLLRHYFNEDKKLEQAIGYCDEVLKRNKFDLQALINKSALLNSMGKFNESEKISLFAKSIYPRNPHVLFEFATSNFFLGKRGKALYSVNRILLIDPLFSEAIKLKQMIENEWQEKKQEKRQEKKQEK</sequence>
<protein>
    <submittedName>
        <fullName evidence="6">Protein kinase</fullName>
    </submittedName>
</protein>
<dbReference type="InterPro" id="IPR008271">
    <property type="entry name" value="Ser/Thr_kinase_AS"/>
</dbReference>
<keyword evidence="7" id="KW-1185">Reference proteome</keyword>
<keyword evidence="1" id="KW-0808">Transferase</keyword>
<gene>
    <name evidence="6" type="ORF">JNE38_20555</name>
</gene>
<dbReference type="EMBL" id="CP069127">
    <property type="protein sequence ID" value="QRG65952.1"/>
    <property type="molecule type" value="Genomic_DNA"/>
</dbReference>
<dbReference type="SUPFAM" id="SSF56112">
    <property type="entry name" value="Protein kinase-like (PK-like)"/>
    <property type="match status" value="1"/>
</dbReference>
<dbReference type="Gene3D" id="1.25.40.10">
    <property type="entry name" value="Tetratricopeptide repeat domain"/>
    <property type="match status" value="1"/>
</dbReference>
<dbReference type="CDD" id="cd14014">
    <property type="entry name" value="STKc_PknB_like"/>
    <property type="match status" value="1"/>
</dbReference>
<evidence type="ECO:0000259" key="5">
    <source>
        <dbReference type="PROSITE" id="PS50011"/>
    </source>
</evidence>
<name>A0ABX7FJT9_BRECH</name>
<proteinExistence type="predicted"/>
<dbReference type="InterPro" id="IPR000719">
    <property type="entry name" value="Prot_kinase_dom"/>
</dbReference>
<dbReference type="GO" id="GO:0016301">
    <property type="term" value="F:kinase activity"/>
    <property type="evidence" value="ECO:0007669"/>
    <property type="project" value="UniProtKB-KW"/>
</dbReference>
<dbReference type="SUPFAM" id="SSF48452">
    <property type="entry name" value="TPR-like"/>
    <property type="match status" value="1"/>
</dbReference>
<dbReference type="Proteomes" id="UP000596248">
    <property type="component" value="Chromosome"/>
</dbReference>
<evidence type="ECO:0000256" key="3">
    <source>
        <dbReference type="ARBA" id="ARBA00022777"/>
    </source>
</evidence>
<keyword evidence="2" id="KW-0547">Nucleotide-binding</keyword>
<keyword evidence="4" id="KW-0067">ATP-binding</keyword>
<evidence type="ECO:0000256" key="4">
    <source>
        <dbReference type="ARBA" id="ARBA00022840"/>
    </source>
</evidence>
<dbReference type="RefSeq" id="WP_203353021.1">
    <property type="nucleotide sequence ID" value="NZ_CP069127.1"/>
</dbReference>
<accession>A0ABX7FJT9</accession>
<organism evidence="6 7">
    <name type="scientific">Brevibacillus choshinensis</name>
    <dbReference type="NCBI Taxonomy" id="54911"/>
    <lineage>
        <taxon>Bacteria</taxon>
        <taxon>Bacillati</taxon>
        <taxon>Bacillota</taxon>
        <taxon>Bacilli</taxon>
        <taxon>Bacillales</taxon>
        <taxon>Paenibacillaceae</taxon>
        <taxon>Brevibacillus</taxon>
    </lineage>
</organism>
<evidence type="ECO:0000256" key="1">
    <source>
        <dbReference type="ARBA" id="ARBA00022679"/>
    </source>
</evidence>
<evidence type="ECO:0000313" key="6">
    <source>
        <dbReference type="EMBL" id="QRG65952.1"/>
    </source>
</evidence>
<dbReference type="PROSITE" id="PS50011">
    <property type="entry name" value="PROTEIN_KINASE_DOM"/>
    <property type="match status" value="1"/>
</dbReference>
<dbReference type="PROSITE" id="PS00108">
    <property type="entry name" value="PROTEIN_KINASE_ST"/>
    <property type="match status" value="1"/>
</dbReference>
<dbReference type="Pfam" id="PF00069">
    <property type="entry name" value="Pkinase"/>
    <property type="match status" value="1"/>
</dbReference>
<dbReference type="InterPro" id="IPR045269">
    <property type="entry name" value="Atg1-like"/>
</dbReference>
<evidence type="ECO:0000313" key="7">
    <source>
        <dbReference type="Proteomes" id="UP000596248"/>
    </source>
</evidence>
<dbReference type="PANTHER" id="PTHR24348:SF22">
    <property type="entry name" value="NON-SPECIFIC SERINE_THREONINE PROTEIN KINASE"/>
    <property type="match status" value="1"/>
</dbReference>
<dbReference type="Gene3D" id="1.10.510.10">
    <property type="entry name" value="Transferase(Phosphotransferase) domain 1"/>
    <property type="match status" value="1"/>
</dbReference>
<dbReference type="InterPro" id="IPR011009">
    <property type="entry name" value="Kinase-like_dom_sf"/>
</dbReference>
<reference evidence="6 7" key="1">
    <citation type="submission" date="2021-01" db="EMBL/GenBank/DDBJ databases">
        <title>Identification of strong promoters based on the transcriptome of Brevibacillus choshinensis.</title>
        <authorList>
            <person name="Yao D."/>
            <person name="Zhang K."/>
            <person name="Wu J."/>
        </authorList>
    </citation>
    <scope>NUCLEOTIDE SEQUENCE [LARGE SCALE GENOMIC DNA]</scope>
    <source>
        <strain evidence="6 7">HPD31-SP3</strain>
    </source>
</reference>
<dbReference type="PANTHER" id="PTHR24348">
    <property type="entry name" value="SERINE/THREONINE-PROTEIN KINASE UNC-51-RELATED"/>
    <property type="match status" value="1"/>
</dbReference>
<dbReference type="InterPro" id="IPR011990">
    <property type="entry name" value="TPR-like_helical_dom_sf"/>
</dbReference>
<keyword evidence="3 6" id="KW-0418">Kinase</keyword>
<dbReference type="SMART" id="SM00220">
    <property type="entry name" value="S_TKc"/>
    <property type="match status" value="1"/>
</dbReference>
<evidence type="ECO:0000256" key="2">
    <source>
        <dbReference type="ARBA" id="ARBA00022741"/>
    </source>
</evidence>
<feature type="domain" description="Protein kinase" evidence="5">
    <location>
        <begin position="113"/>
        <end position="371"/>
    </location>
</feature>